<protein>
    <submittedName>
        <fullName evidence="2">Uncharacterized protein</fullName>
    </submittedName>
</protein>
<gene>
    <name evidence="2" type="ORF">WN51_12335</name>
</gene>
<accession>A0A0M9A2F2</accession>
<proteinExistence type="predicted"/>
<evidence type="ECO:0000313" key="3">
    <source>
        <dbReference type="Proteomes" id="UP000053105"/>
    </source>
</evidence>
<organism evidence="2 3">
    <name type="scientific">Melipona quadrifasciata</name>
    <dbReference type="NCBI Taxonomy" id="166423"/>
    <lineage>
        <taxon>Eukaryota</taxon>
        <taxon>Metazoa</taxon>
        <taxon>Ecdysozoa</taxon>
        <taxon>Arthropoda</taxon>
        <taxon>Hexapoda</taxon>
        <taxon>Insecta</taxon>
        <taxon>Pterygota</taxon>
        <taxon>Neoptera</taxon>
        <taxon>Endopterygota</taxon>
        <taxon>Hymenoptera</taxon>
        <taxon>Apocrita</taxon>
        <taxon>Aculeata</taxon>
        <taxon>Apoidea</taxon>
        <taxon>Anthophila</taxon>
        <taxon>Apidae</taxon>
        <taxon>Melipona</taxon>
    </lineage>
</organism>
<feature type="compositionally biased region" description="Low complexity" evidence="1">
    <location>
        <begin position="241"/>
        <end position="255"/>
    </location>
</feature>
<name>A0A0M9A2F2_9HYME</name>
<evidence type="ECO:0000313" key="2">
    <source>
        <dbReference type="EMBL" id="KOX75905.1"/>
    </source>
</evidence>
<feature type="region of interest" description="Disordered" evidence="1">
    <location>
        <begin position="58"/>
        <end position="77"/>
    </location>
</feature>
<keyword evidence="3" id="KW-1185">Reference proteome</keyword>
<dbReference type="Proteomes" id="UP000053105">
    <property type="component" value="Unassembled WGS sequence"/>
</dbReference>
<sequence length="288" mass="32156">MVNAYVDSTDAARAIFRDSDAELLIHADVLKVYSKIDYRSRKNTVILTGSSDLRARLNSSHPRLGQGQEKAFKPRQEPCDDLSKNKISRLTFRACVDLAKFCLRVGEALCPRISDVSRSSHVLTRGSQSVRCELRMVFSMRFQCSASVARGLGNIGVVYVESHGIGIGHIGYQQLEILIPSGSSNFDDRIGTQLRPRYKRSHDVILSYLVYRQGHEAIVRKPFMGLTVNTIDSTRFPTRVTFKSGNSTNSTSSKSNAKERNERSNDFALKLANPDLPETNKALRGGRQ</sequence>
<dbReference type="AlphaFoldDB" id="A0A0M9A2F2"/>
<feature type="region of interest" description="Disordered" evidence="1">
    <location>
        <begin position="241"/>
        <end position="288"/>
    </location>
</feature>
<dbReference type="EMBL" id="KQ435756">
    <property type="protein sequence ID" value="KOX75905.1"/>
    <property type="molecule type" value="Genomic_DNA"/>
</dbReference>
<feature type="compositionally biased region" description="Basic and acidic residues" evidence="1">
    <location>
        <begin position="256"/>
        <end position="265"/>
    </location>
</feature>
<reference evidence="2 3" key="1">
    <citation type="submission" date="2015-07" db="EMBL/GenBank/DDBJ databases">
        <title>The genome of Melipona quadrifasciata.</title>
        <authorList>
            <person name="Pan H."/>
            <person name="Kapheim K."/>
        </authorList>
    </citation>
    <scope>NUCLEOTIDE SEQUENCE [LARGE SCALE GENOMIC DNA]</scope>
    <source>
        <strain evidence="2">0111107301</strain>
        <tissue evidence="2">Whole body</tissue>
    </source>
</reference>
<evidence type="ECO:0000256" key="1">
    <source>
        <dbReference type="SAM" id="MobiDB-lite"/>
    </source>
</evidence>